<proteinExistence type="predicted"/>
<sequence>MTKIEREDNGKKGRFVIYENNEEAGEMTFTWAGKDKFIIDHTGVEPAFEGKGFAKELVMAGVDYARKNDVKIIPLCPYAKSRFDRDKSIRDVLS</sequence>
<dbReference type="Pfam" id="PF14542">
    <property type="entry name" value="Acetyltransf_CG"/>
    <property type="match status" value="1"/>
</dbReference>
<keyword evidence="4" id="KW-1185">Reference proteome</keyword>
<dbReference type="InterPro" id="IPR045057">
    <property type="entry name" value="Gcn5-rel_NAT"/>
</dbReference>
<dbReference type="RefSeq" id="WP_129017936.1">
    <property type="nucleotide sequence ID" value="NZ_SDDZ01000008.1"/>
</dbReference>
<dbReference type="PANTHER" id="PTHR31435:SF10">
    <property type="entry name" value="BSR4717 PROTEIN"/>
    <property type="match status" value="1"/>
</dbReference>
<reference evidence="3 4" key="1">
    <citation type="submission" date="2019-01" db="EMBL/GenBank/DDBJ databases">
        <title>Genome sequence of the Antarctic species Gelidibacter gilvus ACAM 158(T).</title>
        <authorList>
            <person name="Bowman J.P."/>
        </authorList>
    </citation>
    <scope>NUCLEOTIDE SEQUENCE [LARGE SCALE GENOMIC DNA]</scope>
    <source>
        <strain evidence="3 4">IC158</strain>
    </source>
</reference>
<dbReference type="GO" id="GO:0016747">
    <property type="term" value="F:acyltransferase activity, transferring groups other than amino-acyl groups"/>
    <property type="evidence" value="ECO:0007669"/>
    <property type="project" value="InterPro"/>
</dbReference>
<protein>
    <submittedName>
        <fullName evidence="3">N-acetyltransferase</fullName>
    </submittedName>
</protein>
<evidence type="ECO:0000313" key="4">
    <source>
        <dbReference type="Proteomes" id="UP000289792"/>
    </source>
</evidence>
<dbReference type="PANTHER" id="PTHR31435">
    <property type="entry name" value="PROTEIN NATD1"/>
    <property type="match status" value="1"/>
</dbReference>
<accession>A0A4Q0XGX1</accession>
<organism evidence="3 4">
    <name type="scientific">Gelidibacter gilvus</name>
    <dbReference type="NCBI Taxonomy" id="59602"/>
    <lineage>
        <taxon>Bacteria</taxon>
        <taxon>Pseudomonadati</taxon>
        <taxon>Bacteroidota</taxon>
        <taxon>Flavobacteriia</taxon>
        <taxon>Flavobacteriales</taxon>
        <taxon>Flavobacteriaceae</taxon>
        <taxon>Gelidibacter</taxon>
    </lineage>
</organism>
<dbReference type="SUPFAM" id="SSF55729">
    <property type="entry name" value="Acyl-CoA N-acyltransferases (Nat)"/>
    <property type="match status" value="1"/>
</dbReference>
<dbReference type="Gene3D" id="3.40.630.30">
    <property type="match status" value="1"/>
</dbReference>
<dbReference type="AlphaFoldDB" id="A0A4Q0XGX1"/>
<dbReference type="Proteomes" id="UP000289792">
    <property type="component" value="Unassembled WGS sequence"/>
</dbReference>
<evidence type="ECO:0000259" key="1">
    <source>
        <dbReference type="PROSITE" id="PS51186"/>
    </source>
</evidence>
<keyword evidence="3" id="KW-0808">Transferase</keyword>
<dbReference type="InterPro" id="IPR016181">
    <property type="entry name" value="Acyl_CoA_acyltransferase"/>
</dbReference>
<dbReference type="PROSITE" id="PS51729">
    <property type="entry name" value="GNAT_YJDJ"/>
    <property type="match status" value="1"/>
</dbReference>
<comment type="caution">
    <text evidence="3">The sequence shown here is derived from an EMBL/GenBank/DDBJ whole genome shotgun (WGS) entry which is preliminary data.</text>
</comment>
<dbReference type="CDD" id="cd04301">
    <property type="entry name" value="NAT_SF"/>
    <property type="match status" value="1"/>
</dbReference>
<dbReference type="InterPro" id="IPR031165">
    <property type="entry name" value="GNAT_YJDJ"/>
</dbReference>
<dbReference type="PROSITE" id="PS51186">
    <property type="entry name" value="GNAT"/>
    <property type="match status" value="1"/>
</dbReference>
<evidence type="ECO:0000259" key="2">
    <source>
        <dbReference type="PROSITE" id="PS51729"/>
    </source>
</evidence>
<name>A0A4Q0XGX1_9FLAO</name>
<dbReference type="EMBL" id="SDDZ01000008">
    <property type="protein sequence ID" value="RXJ46006.1"/>
    <property type="molecule type" value="Genomic_DNA"/>
</dbReference>
<feature type="domain" description="N-acetyltransferase" evidence="2">
    <location>
        <begin position="7"/>
        <end position="94"/>
    </location>
</feature>
<evidence type="ECO:0000313" key="3">
    <source>
        <dbReference type="EMBL" id="RXJ46006.1"/>
    </source>
</evidence>
<dbReference type="OrthoDB" id="9793389at2"/>
<feature type="domain" description="N-acetyltransferase" evidence="1">
    <location>
        <begin position="1"/>
        <end position="94"/>
    </location>
</feature>
<gene>
    <name evidence="3" type="ORF">ESZ48_13005</name>
</gene>
<dbReference type="InterPro" id="IPR000182">
    <property type="entry name" value="GNAT_dom"/>
</dbReference>